<keyword evidence="1" id="KW-1133">Transmembrane helix</keyword>
<keyword evidence="1" id="KW-0812">Transmembrane</keyword>
<sequence length="638" mass="68964">MRWLTVVGIVVFAGGSVWVLVRLTTLDPAEQTTAVGFAQTALTVLGVLIALISEALRWHGRDPLPPLADRLDTLALSMLDTWEKAVVERDLTTPLPIHWRAGADRGDLGDLHRLYAALPSNRLVITGGPGAGKTAAGILLLVEALKRRTASDPVPLLVTPHGWNPAATSARDWLAGKIAETPGLARGAADLVPRLAVFLDGFDELEESLRPQVLRELSRQATFRVVLLSRPPELTTASLALAGAVTVELRPLDPETAADHLLGRFTEPPPAWRAVADHLRTHPAGPLTRTLRNPFLLTLLRDAYPPAGPVDELLDGKRFRKATQIETHLLDRSLDAAYAEGPERLPYSPGTARRTLTYLAHQLNQRSTRDLAWWHVPQWTDRPLGLILRGHVVVAVVAVLVGGLLGLSYRLASGEPVLTGLPVGLVVGYLCAYMTIRRPASPKRIPKNWWTTPLRPTALLTALPTGFAVALVLTLLDSALPGPLGWLATGVVVWLALGLGASLFSGTQEKSSALDPVRSWRRDARTGVAFTAVAALGAFVIGLGFASQFAVPPLTVLAIAALGGLAGAVWIWPTSTTTWPVLAAQAQLTLTERTPLRLVRFLEDARKRQILRTAGPVYQFRHATLQDHLAAQWDKPRG</sequence>
<feature type="transmembrane region" description="Helical" evidence="1">
    <location>
        <begin position="33"/>
        <end position="52"/>
    </location>
</feature>
<dbReference type="AlphaFoldDB" id="A0A7Z0WR01"/>
<dbReference type="SUPFAM" id="SSF52540">
    <property type="entry name" value="P-loop containing nucleoside triphosphate hydrolases"/>
    <property type="match status" value="1"/>
</dbReference>
<dbReference type="InterPro" id="IPR027417">
    <property type="entry name" value="P-loop_NTPase"/>
</dbReference>
<feature type="transmembrane region" description="Helical" evidence="1">
    <location>
        <begin position="527"/>
        <end position="547"/>
    </location>
</feature>
<comment type="caution">
    <text evidence="2">The sequence shown here is derived from an EMBL/GenBank/DDBJ whole genome shotgun (WGS) entry which is preliminary data.</text>
</comment>
<dbReference type="Proteomes" id="UP000185696">
    <property type="component" value="Unassembled WGS sequence"/>
</dbReference>
<organism evidence="2 3">
    <name type="scientific">Actinophytocola xinjiangensis</name>
    <dbReference type="NCBI Taxonomy" id="485602"/>
    <lineage>
        <taxon>Bacteria</taxon>
        <taxon>Bacillati</taxon>
        <taxon>Actinomycetota</taxon>
        <taxon>Actinomycetes</taxon>
        <taxon>Pseudonocardiales</taxon>
        <taxon>Pseudonocardiaceae</taxon>
    </lineage>
</organism>
<evidence type="ECO:0008006" key="4">
    <source>
        <dbReference type="Google" id="ProtNLM"/>
    </source>
</evidence>
<dbReference type="RefSeq" id="WP_154814139.1">
    <property type="nucleotide sequence ID" value="NZ_MSIF01000002.1"/>
</dbReference>
<feature type="transmembrane region" description="Helical" evidence="1">
    <location>
        <begin position="392"/>
        <end position="411"/>
    </location>
</feature>
<evidence type="ECO:0000313" key="2">
    <source>
        <dbReference type="EMBL" id="OLF12705.1"/>
    </source>
</evidence>
<gene>
    <name evidence="2" type="ORF">BLA60_05320</name>
</gene>
<feature type="transmembrane region" description="Helical" evidence="1">
    <location>
        <begin position="553"/>
        <end position="572"/>
    </location>
</feature>
<reference evidence="2 3" key="1">
    <citation type="submission" date="2016-12" db="EMBL/GenBank/DDBJ databases">
        <title>The draft genome sequence of Actinophytocola xinjiangensis.</title>
        <authorList>
            <person name="Wang W."/>
            <person name="Yuan L."/>
        </authorList>
    </citation>
    <scope>NUCLEOTIDE SEQUENCE [LARGE SCALE GENOMIC DNA]</scope>
    <source>
        <strain evidence="2 3">CGMCC 4.4663</strain>
    </source>
</reference>
<protein>
    <recommendedName>
        <fullName evidence="4">NACHT domain-containing protein</fullName>
    </recommendedName>
</protein>
<feature type="transmembrane region" description="Helical" evidence="1">
    <location>
        <begin position="417"/>
        <end position="436"/>
    </location>
</feature>
<proteinExistence type="predicted"/>
<feature type="transmembrane region" description="Helical" evidence="1">
    <location>
        <begin position="486"/>
        <end position="506"/>
    </location>
</feature>
<evidence type="ECO:0000313" key="3">
    <source>
        <dbReference type="Proteomes" id="UP000185696"/>
    </source>
</evidence>
<evidence type="ECO:0000256" key="1">
    <source>
        <dbReference type="SAM" id="Phobius"/>
    </source>
</evidence>
<keyword evidence="1" id="KW-0472">Membrane</keyword>
<keyword evidence="3" id="KW-1185">Reference proteome</keyword>
<accession>A0A7Z0WR01</accession>
<feature type="transmembrane region" description="Helical" evidence="1">
    <location>
        <begin position="457"/>
        <end position="480"/>
    </location>
</feature>
<dbReference type="OrthoDB" id="419058at2"/>
<name>A0A7Z0WR01_9PSEU</name>
<dbReference type="EMBL" id="MSIF01000002">
    <property type="protein sequence ID" value="OLF12705.1"/>
    <property type="molecule type" value="Genomic_DNA"/>
</dbReference>